<dbReference type="InterPro" id="IPR050259">
    <property type="entry name" value="SDR"/>
</dbReference>
<comment type="similarity">
    <text evidence="1">Belongs to the short-chain dehydrogenases/reductases (SDR) family.</text>
</comment>
<dbReference type="STRING" id="1464123.SAMN05444126_102189"/>
<name>A0A1H9QA64_9BACI</name>
<dbReference type="InterPro" id="IPR036291">
    <property type="entry name" value="NAD(P)-bd_dom_sf"/>
</dbReference>
<dbReference type="AlphaFoldDB" id="A0A1H9QA64"/>
<dbReference type="OrthoDB" id="9803333at2"/>
<dbReference type="PANTHER" id="PTHR42879">
    <property type="entry name" value="3-OXOACYL-(ACYL-CARRIER-PROTEIN) REDUCTASE"/>
    <property type="match status" value="1"/>
</dbReference>
<reference evidence="3" key="1">
    <citation type="submission" date="2016-10" db="EMBL/GenBank/DDBJ databases">
        <authorList>
            <person name="de Groot N.N."/>
        </authorList>
    </citation>
    <scope>NUCLEOTIDE SEQUENCE [LARGE SCALE GENOMIC DNA]</scope>
    <source>
        <strain evidence="3">10nlg</strain>
    </source>
</reference>
<dbReference type="PRINTS" id="PR00081">
    <property type="entry name" value="GDHRDH"/>
</dbReference>
<dbReference type="SUPFAM" id="SSF51735">
    <property type="entry name" value="NAD(P)-binding Rossmann-fold domains"/>
    <property type="match status" value="1"/>
</dbReference>
<dbReference type="EMBL" id="FOGV01000002">
    <property type="protein sequence ID" value="SER57340.1"/>
    <property type="molecule type" value="Genomic_DNA"/>
</dbReference>
<dbReference type="PANTHER" id="PTHR42879:SF2">
    <property type="entry name" value="3-OXOACYL-[ACYL-CARRIER-PROTEIN] REDUCTASE FABG"/>
    <property type="match status" value="1"/>
</dbReference>
<evidence type="ECO:0000256" key="1">
    <source>
        <dbReference type="ARBA" id="ARBA00006484"/>
    </source>
</evidence>
<dbReference type="Proteomes" id="UP000199318">
    <property type="component" value="Unassembled WGS sequence"/>
</dbReference>
<proteinExistence type="inferred from homology"/>
<comment type="caution">
    <text evidence="2">The sequence shown here is derived from an EMBL/GenBank/DDBJ whole genome shotgun (WGS) entry which is preliminary data.</text>
</comment>
<dbReference type="NCBIfam" id="NF047420">
    <property type="entry name" value="EF_P_mod_YmfI"/>
    <property type="match status" value="1"/>
</dbReference>
<dbReference type="RefSeq" id="WP_093071856.1">
    <property type="nucleotide sequence ID" value="NZ_FOGV01000002.1"/>
</dbReference>
<dbReference type="InterPro" id="IPR002347">
    <property type="entry name" value="SDR_fam"/>
</dbReference>
<keyword evidence="3" id="KW-1185">Reference proteome</keyword>
<protein>
    <submittedName>
        <fullName evidence="2">3-oxoacyl-[acyl-carrier protein] reductase</fullName>
    </submittedName>
</protein>
<dbReference type="Pfam" id="PF13561">
    <property type="entry name" value="adh_short_C2"/>
    <property type="match status" value="1"/>
</dbReference>
<evidence type="ECO:0000313" key="2">
    <source>
        <dbReference type="EMBL" id="SER57340.1"/>
    </source>
</evidence>
<dbReference type="Gene3D" id="3.40.50.720">
    <property type="entry name" value="NAD(P)-binding Rossmann-like Domain"/>
    <property type="match status" value="1"/>
</dbReference>
<accession>A0A1H9QA64</accession>
<gene>
    <name evidence="2" type="ORF">SAMN05444126_102189</name>
</gene>
<organism evidence="2 3">
    <name type="scientific">Salisediminibacterium halotolerans</name>
    <dbReference type="NCBI Taxonomy" id="517425"/>
    <lineage>
        <taxon>Bacteria</taxon>
        <taxon>Bacillati</taxon>
        <taxon>Bacillota</taxon>
        <taxon>Bacilli</taxon>
        <taxon>Bacillales</taxon>
        <taxon>Bacillaceae</taxon>
        <taxon>Salisediminibacterium</taxon>
    </lineage>
</organism>
<sequence>MAEQRAVITGASGGIGRSVARVLAETHNELIVHYFQNEKAAVELKNELEDAKQCRVTLIQADFSDTAAAVSKFAATAKKITTLVHCCGVSPVRQFQDESEETISRQIAAGLTTPTVITNLYSAEMIRSRSGSIVWITSVWGLEGAACESIYSSVKSGQHGLIKSLAKEFAPSHVTVNGVAPGAVDTGMLSVYSQAELEEIKSDIPAGYLGKPEDVANAVRFLISADASYINGQIISVNGAWHC</sequence>
<evidence type="ECO:0000313" key="3">
    <source>
        <dbReference type="Proteomes" id="UP000199318"/>
    </source>
</evidence>